<keyword evidence="2" id="KW-0732">Signal</keyword>
<dbReference type="PANTHER" id="PTHR36182">
    <property type="entry name" value="PROTEIN, PUTATIVE (AFU_ORTHOLOGUE AFUA_6G10930)-RELATED"/>
    <property type="match status" value="1"/>
</dbReference>
<feature type="signal peptide" evidence="2">
    <location>
        <begin position="1"/>
        <end position="17"/>
    </location>
</feature>
<dbReference type="PANTHER" id="PTHR36182:SF2">
    <property type="entry name" value="LYTIC POLYSACCHARIDE MONOOXYGENASE"/>
    <property type="match status" value="1"/>
</dbReference>
<evidence type="ECO:0000313" key="4">
    <source>
        <dbReference type="Proteomes" id="UP000701801"/>
    </source>
</evidence>
<evidence type="ECO:0008006" key="5">
    <source>
        <dbReference type="Google" id="ProtNLM"/>
    </source>
</evidence>
<dbReference type="AlphaFoldDB" id="A0A9N9LFT9"/>
<name>A0A9N9LFT9_9HELO</name>
<feature type="compositionally biased region" description="Low complexity" evidence="1">
    <location>
        <begin position="295"/>
        <end position="304"/>
    </location>
</feature>
<reference evidence="3" key="1">
    <citation type="submission" date="2021-07" db="EMBL/GenBank/DDBJ databases">
        <authorList>
            <person name="Durling M."/>
        </authorList>
    </citation>
    <scope>NUCLEOTIDE SEQUENCE</scope>
</reference>
<evidence type="ECO:0000313" key="3">
    <source>
        <dbReference type="EMBL" id="CAG8974615.1"/>
    </source>
</evidence>
<proteinExistence type="predicted"/>
<evidence type="ECO:0000256" key="1">
    <source>
        <dbReference type="SAM" id="MobiDB-lite"/>
    </source>
</evidence>
<dbReference type="Gene3D" id="2.70.50.70">
    <property type="match status" value="1"/>
</dbReference>
<feature type="region of interest" description="Disordered" evidence="1">
    <location>
        <begin position="243"/>
        <end position="306"/>
    </location>
</feature>
<keyword evidence="4" id="KW-1185">Reference proteome</keyword>
<dbReference type="OrthoDB" id="2342176at2759"/>
<protein>
    <recommendedName>
        <fullName evidence="5">Lytic polysaccharide monooxygenase</fullName>
    </recommendedName>
</protein>
<comment type="caution">
    <text evidence="3">The sequence shown here is derived from an EMBL/GenBank/DDBJ whole genome shotgun (WGS) entry which is preliminary data.</text>
</comment>
<dbReference type="EMBL" id="CAJVRM010000110">
    <property type="protein sequence ID" value="CAG8974615.1"/>
    <property type="molecule type" value="Genomic_DNA"/>
</dbReference>
<gene>
    <name evidence="3" type="ORF">HYALB_00009792</name>
</gene>
<sequence>MHIPLRILLIPTLLTNAHIVLKTPKPFKFPAYGPSNPIDPTNPDWPCKLPSGVGTLKIDGSPTHIVAGTSQTLSFERGNGAVHGGGSCQISLLPGFAPSKENADFRVIKSWEGGCPARNQEGNLRDGEEAGKYEFVIPREVGDGEYTFAWTWIQRIGGSPEFYQNCAPITISGGNSSSSSSSFLQTLPPVFMANMGPASHGCETSVEHEQRKAVRYPNPGKDVEYPEGEGNLFGSVARCDGNPFAKGEGGESKQSANPAIHDESKATSTQAKPETKSKSSPNTHPSSPSPPSSPSTPTNTNSNSKCKEGTLHCNPDQTSFSTCTGGQFRAPIPLAAGTRCKGGIGVGFEIEDLSYGG</sequence>
<dbReference type="Proteomes" id="UP000701801">
    <property type="component" value="Unassembled WGS sequence"/>
</dbReference>
<feature type="chain" id="PRO_5040196904" description="Lytic polysaccharide monooxygenase" evidence="2">
    <location>
        <begin position="18"/>
        <end position="357"/>
    </location>
</feature>
<organism evidence="3 4">
    <name type="scientific">Hymenoscyphus albidus</name>
    <dbReference type="NCBI Taxonomy" id="595503"/>
    <lineage>
        <taxon>Eukaryota</taxon>
        <taxon>Fungi</taxon>
        <taxon>Dikarya</taxon>
        <taxon>Ascomycota</taxon>
        <taxon>Pezizomycotina</taxon>
        <taxon>Leotiomycetes</taxon>
        <taxon>Helotiales</taxon>
        <taxon>Helotiaceae</taxon>
        <taxon>Hymenoscyphus</taxon>
    </lineage>
</organism>
<accession>A0A9N9LFT9</accession>
<evidence type="ECO:0000256" key="2">
    <source>
        <dbReference type="SAM" id="SignalP"/>
    </source>
</evidence>
<feature type="region of interest" description="Disordered" evidence="1">
    <location>
        <begin position="200"/>
        <end position="229"/>
    </location>
</feature>